<keyword evidence="2" id="KW-0378">Hydrolase</keyword>
<sequence>MMFSLLNLAIQKLTYSSLLLLVWLTGAVSGHPESTTNEPTAAKSTGATTKTTLITPSSLKGIDVSKWQKEVDWDQVKGADVSFAFVKATQDDYRLDPYFGRNWEETKRVGIKRGAYHFFIPAAPVQGQIDLFINTVALEPGDLPPVLDVEVIEKHTSGTEMRRSMHIWLEAITKHYGVKPIIYTNQNFYRRWLQGHFKDYHFWIARYNTIEPEIHQEDKWLFWQYSDTGRLPGVRAAIDLNFFAGDMNTLNMMCVPPKLTPYPEKLIIAELEQLKVGKQLTLAQ</sequence>
<dbReference type="SUPFAM" id="SSF51445">
    <property type="entry name" value="(Trans)glycosidases"/>
    <property type="match status" value="1"/>
</dbReference>
<dbReference type="PANTHER" id="PTHR34135:SF2">
    <property type="entry name" value="LYSOZYME"/>
    <property type="match status" value="1"/>
</dbReference>
<dbReference type="InterPro" id="IPR017853">
    <property type="entry name" value="GH"/>
</dbReference>
<evidence type="ECO:0000256" key="1">
    <source>
        <dbReference type="ARBA" id="ARBA00010646"/>
    </source>
</evidence>
<reference evidence="4 5" key="1">
    <citation type="submission" date="2020-09" db="EMBL/GenBank/DDBJ databases">
        <title>Genome sequencing and assembly of Pontibacter sp.</title>
        <authorList>
            <person name="Chhetri G."/>
        </authorList>
    </citation>
    <scope>NUCLEOTIDE SEQUENCE [LARGE SCALE GENOMIC DNA]</scope>
    <source>
        <strain evidence="4 5">JH31</strain>
    </source>
</reference>
<dbReference type="Proteomes" id="UP000625551">
    <property type="component" value="Unassembled WGS sequence"/>
</dbReference>
<dbReference type="Pfam" id="PF01183">
    <property type="entry name" value="Glyco_hydro_25"/>
    <property type="match status" value="1"/>
</dbReference>
<proteinExistence type="inferred from homology"/>
<evidence type="ECO:0000313" key="4">
    <source>
        <dbReference type="EMBL" id="MBD1397482.1"/>
    </source>
</evidence>
<keyword evidence="3" id="KW-0326">Glycosidase</keyword>
<gene>
    <name evidence="4" type="ORF">H9Q13_09915</name>
</gene>
<evidence type="ECO:0000256" key="2">
    <source>
        <dbReference type="ARBA" id="ARBA00022801"/>
    </source>
</evidence>
<dbReference type="PANTHER" id="PTHR34135">
    <property type="entry name" value="LYSOZYME"/>
    <property type="match status" value="1"/>
</dbReference>
<dbReference type="InterPro" id="IPR018077">
    <property type="entry name" value="Glyco_hydro_fam25_subgr"/>
</dbReference>
<dbReference type="PROSITE" id="PS51904">
    <property type="entry name" value="GLYCOSYL_HYDROL_F25_2"/>
    <property type="match status" value="1"/>
</dbReference>
<comment type="caution">
    <text evidence="4">The sequence shown here is derived from an EMBL/GenBank/DDBJ whole genome shotgun (WGS) entry which is preliminary data.</text>
</comment>
<evidence type="ECO:0000313" key="5">
    <source>
        <dbReference type="Proteomes" id="UP000625551"/>
    </source>
</evidence>
<protein>
    <submittedName>
        <fullName evidence="4">Lysozyme</fullName>
    </submittedName>
</protein>
<organism evidence="4 5">
    <name type="scientific">Pontibacter aquaedesilientis</name>
    <dbReference type="NCBI Taxonomy" id="2766980"/>
    <lineage>
        <taxon>Bacteria</taxon>
        <taxon>Pseudomonadati</taxon>
        <taxon>Bacteroidota</taxon>
        <taxon>Cytophagia</taxon>
        <taxon>Cytophagales</taxon>
        <taxon>Hymenobacteraceae</taxon>
        <taxon>Pontibacter</taxon>
    </lineage>
</organism>
<dbReference type="InterPro" id="IPR002053">
    <property type="entry name" value="Glyco_hydro_25"/>
</dbReference>
<dbReference type="RefSeq" id="WP_191183633.1">
    <property type="nucleotide sequence ID" value="NZ_JACXAJ010000003.1"/>
</dbReference>
<evidence type="ECO:0000256" key="3">
    <source>
        <dbReference type="ARBA" id="ARBA00023295"/>
    </source>
</evidence>
<dbReference type="EMBL" id="JACXAJ010000003">
    <property type="protein sequence ID" value="MBD1397482.1"/>
    <property type="molecule type" value="Genomic_DNA"/>
</dbReference>
<accession>A0ABR7XGR3</accession>
<dbReference type="Gene3D" id="3.20.20.80">
    <property type="entry name" value="Glycosidases"/>
    <property type="match status" value="1"/>
</dbReference>
<dbReference type="SMART" id="SM00641">
    <property type="entry name" value="Glyco_25"/>
    <property type="match status" value="1"/>
</dbReference>
<comment type="similarity">
    <text evidence="1">Belongs to the glycosyl hydrolase 25 family.</text>
</comment>
<name>A0ABR7XGR3_9BACT</name>
<keyword evidence="5" id="KW-1185">Reference proteome</keyword>